<accession>A0A6J2YY21</accession>
<dbReference type="AlphaFoldDB" id="A0A6J2YY21"/>
<evidence type="ECO:0000259" key="6">
    <source>
        <dbReference type="SMART" id="SM00642"/>
    </source>
</evidence>
<dbReference type="GO" id="GO:0005975">
    <property type="term" value="P:carbohydrate metabolic process"/>
    <property type="evidence" value="ECO:0007669"/>
    <property type="project" value="InterPro"/>
</dbReference>
<dbReference type="InterPro" id="IPR017853">
    <property type="entry name" value="GH"/>
</dbReference>
<dbReference type="Pfam" id="PF00128">
    <property type="entry name" value="Alpha-amylase"/>
    <property type="match status" value="1"/>
</dbReference>
<gene>
    <name evidence="8" type="primary">LOC115891672</name>
</gene>
<evidence type="ECO:0000256" key="4">
    <source>
        <dbReference type="ARBA" id="ARBA00023180"/>
    </source>
</evidence>
<comment type="catalytic activity">
    <reaction evidence="1">
        <text>Hydrolysis of terminal, non-reducing (1-&gt;4)-linked alpha-D-glucose residues with release of alpha-D-glucose.</text>
        <dbReference type="EC" id="3.2.1.20"/>
    </reaction>
</comment>
<dbReference type="PANTHER" id="PTHR10357">
    <property type="entry name" value="ALPHA-AMYLASE FAMILY MEMBER"/>
    <property type="match status" value="1"/>
</dbReference>
<proteinExistence type="inferred from homology"/>
<dbReference type="SMART" id="SM00642">
    <property type="entry name" value="Aamy"/>
    <property type="match status" value="1"/>
</dbReference>
<evidence type="ECO:0000313" key="8">
    <source>
        <dbReference type="RefSeq" id="XP_030768081.1"/>
    </source>
</evidence>
<evidence type="ECO:0000256" key="2">
    <source>
        <dbReference type="ARBA" id="ARBA00008061"/>
    </source>
</evidence>
<dbReference type="InterPro" id="IPR006047">
    <property type="entry name" value="GH13_cat_dom"/>
</dbReference>
<evidence type="ECO:0000256" key="1">
    <source>
        <dbReference type="ARBA" id="ARBA00001657"/>
    </source>
</evidence>
<protein>
    <recommendedName>
        <fullName evidence="3">alpha-glucosidase</fullName>
        <ecNumber evidence="3">3.2.1.20</ecNumber>
    </recommendedName>
</protein>
<dbReference type="GeneID" id="115891672"/>
<reference evidence="8" key="1">
    <citation type="submission" date="2025-08" db="UniProtKB">
        <authorList>
            <consortium name="RefSeq"/>
        </authorList>
    </citation>
    <scope>IDENTIFICATION</scope>
    <source>
        <tissue evidence="8">Gonads</tissue>
    </source>
</reference>
<dbReference type="Gene3D" id="3.90.400.10">
    <property type="entry name" value="Oligo-1,6-glucosidase, Domain 2"/>
    <property type="match status" value="1"/>
</dbReference>
<name>A0A6J2YY21_SITOR</name>
<evidence type="ECO:0000256" key="3">
    <source>
        <dbReference type="ARBA" id="ARBA00012741"/>
    </source>
</evidence>
<dbReference type="GO" id="GO:0004558">
    <property type="term" value="F:alpha-1,4-glucosidase activity"/>
    <property type="evidence" value="ECO:0007669"/>
    <property type="project" value="UniProtKB-EC"/>
</dbReference>
<keyword evidence="5" id="KW-0326">Glycosidase</keyword>
<dbReference type="EC" id="3.2.1.20" evidence="3"/>
<sequence length="526" mass="60811">MVWAGIIQKLDFIQTTGIDAIWLSPIFKSPQVDNGYDISDYRDIDEMYGSLDDLKQLVEEAHKRGIKVILDYVPNHTSDQHKWFQASLNKESGYEDFYVWKDAVIVNGTRSAPNNWVSEFKGTAWEWSEQRQQYYLHKFSIAQPDLNYRNPDVVKEMKDVLRYWLDFGVDGFRMDVAYALFEDSRFQDEPLSGDPTAEPGDYTYLSHIYTENQNETLDMIYQFREFLDEYNANQSYPRVLMTEVYSDINTTMLYFGTADRSRLGAHFTFNFWTFITGLQKGFSGVDLLNSIWNWIDHMPEGYTSNWVLGNHDQNRVSTRFGPENIDALNMLVSILPGVQVTYNGEEIGQENGEVTCAEGYDPQAIKNCSTFNETSRDFERTPIQWDSTVNAGFNNGTKPWLPVSQKYLQTNLQNQNVTGPGVNSHYKVYKDLLSLRKAFKNESNHYFELSNAGDILGFQRFTEQFLQNYVFLYNVGDEPQTPENINVYNFTTNVLVRSTNSIYNVGDAFNTSQPLQAKEAVLFSVY</sequence>
<dbReference type="InParanoid" id="A0A6J2YY21"/>
<feature type="domain" description="Glycosyl hydrolase family 13 catalytic" evidence="6">
    <location>
        <begin position="3"/>
        <end position="380"/>
    </location>
</feature>
<evidence type="ECO:0000256" key="5">
    <source>
        <dbReference type="ARBA" id="ARBA00023295"/>
    </source>
</evidence>
<dbReference type="RefSeq" id="XP_030768081.1">
    <property type="nucleotide sequence ID" value="XM_030912221.1"/>
</dbReference>
<dbReference type="KEGG" id="soy:115891672"/>
<dbReference type="InterPro" id="IPR045857">
    <property type="entry name" value="O16G_dom_2"/>
</dbReference>
<dbReference type="FunCoup" id="A0A6J2YY21">
    <property type="interactions" value="47"/>
</dbReference>
<keyword evidence="4" id="KW-0325">Glycoprotein</keyword>
<dbReference type="SUPFAM" id="SSF51445">
    <property type="entry name" value="(Trans)glycosidases"/>
    <property type="match status" value="1"/>
</dbReference>
<keyword evidence="7" id="KW-1185">Reference proteome</keyword>
<dbReference type="Gene3D" id="3.20.20.80">
    <property type="entry name" value="Glycosidases"/>
    <property type="match status" value="1"/>
</dbReference>
<dbReference type="Proteomes" id="UP000504635">
    <property type="component" value="Unplaced"/>
</dbReference>
<dbReference type="OrthoDB" id="1740265at2759"/>
<comment type="similarity">
    <text evidence="2">Belongs to the glycosyl hydrolase 13 family.</text>
</comment>
<evidence type="ECO:0000313" key="7">
    <source>
        <dbReference type="Proteomes" id="UP000504635"/>
    </source>
</evidence>
<keyword evidence="5" id="KW-0378">Hydrolase</keyword>
<dbReference type="PANTHER" id="PTHR10357:SF179">
    <property type="entry name" value="NEUTRAL AND BASIC AMINO ACID TRANSPORT PROTEIN RBAT"/>
    <property type="match status" value="1"/>
</dbReference>
<organism evidence="7 8">
    <name type="scientific">Sitophilus oryzae</name>
    <name type="common">Rice weevil</name>
    <name type="synonym">Curculio oryzae</name>
    <dbReference type="NCBI Taxonomy" id="7048"/>
    <lineage>
        <taxon>Eukaryota</taxon>
        <taxon>Metazoa</taxon>
        <taxon>Ecdysozoa</taxon>
        <taxon>Arthropoda</taxon>
        <taxon>Hexapoda</taxon>
        <taxon>Insecta</taxon>
        <taxon>Pterygota</taxon>
        <taxon>Neoptera</taxon>
        <taxon>Endopterygota</taxon>
        <taxon>Coleoptera</taxon>
        <taxon>Polyphaga</taxon>
        <taxon>Cucujiformia</taxon>
        <taxon>Curculionidae</taxon>
        <taxon>Dryophthorinae</taxon>
        <taxon>Sitophilus</taxon>
    </lineage>
</organism>
<dbReference type="FunFam" id="3.90.400.10:FF:000001">
    <property type="entry name" value="Maltase A3, isoform A"/>
    <property type="match status" value="1"/>
</dbReference>